<gene>
    <name evidence="1" type="ORF">AK812_SmicGene17251</name>
</gene>
<comment type="caution">
    <text evidence="1">The sequence shown here is derived from an EMBL/GenBank/DDBJ whole genome shotgun (WGS) entry which is preliminary data.</text>
</comment>
<reference evidence="1 2" key="1">
    <citation type="submission" date="2016-02" db="EMBL/GenBank/DDBJ databases">
        <title>Genome analysis of coral dinoflagellate symbionts highlights evolutionary adaptations to a symbiotic lifestyle.</title>
        <authorList>
            <person name="Aranda M."/>
            <person name="Li Y."/>
            <person name="Liew Y.J."/>
            <person name="Baumgarten S."/>
            <person name="Simakov O."/>
            <person name="Wilson M."/>
            <person name="Piel J."/>
            <person name="Ashoor H."/>
            <person name="Bougouffa S."/>
            <person name="Bajic V.B."/>
            <person name="Ryu T."/>
            <person name="Ravasi T."/>
            <person name="Bayer T."/>
            <person name="Micklem G."/>
            <person name="Kim H."/>
            <person name="Bhak J."/>
            <person name="Lajeunesse T.C."/>
            <person name="Voolstra C.R."/>
        </authorList>
    </citation>
    <scope>NUCLEOTIDE SEQUENCE [LARGE SCALE GENOMIC DNA]</scope>
    <source>
        <strain evidence="1 2">CCMP2467</strain>
    </source>
</reference>
<protein>
    <submittedName>
        <fullName evidence="1">Uncharacterized protein</fullName>
    </submittedName>
</protein>
<proteinExistence type="predicted"/>
<sequence length="182" mass="19651">MLTFKTLSDAMAVGEDPINRVRALARRFTRGQAANGFIHLTLLDMSQFLDYEMQCTNAAAVKGLSFSNEFIYLLLLTLRLAVQKDCSDTAGCLQATIKSPVRGLFKCGCERWAGYEVQLVWEHIPPIGATLGCVRAPALESATADGAGAPAEYAKGKGTGLWICSRGDASAICPERRLMCIA</sequence>
<accession>A0A1Q9DY42</accession>
<dbReference type="Proteomes" id="UP000186817">
    <property type="component" value="Unassembled WGS sequence"/>
</dbReference>
<keyword evidence="2" id="KW-1185">Reference proteome</keyword>
<name>A0A1Q9DY42_SYMMI</name>
<dbReference type="EMBL" id="LSRX01000339">
    <property type="protein sequence ID" value="OLQ00093.1"/>
    <property type="molecule type" value="Genomic_DNA"/>
</dbReference>
<organism evidence="1 2">
    <name type="scientific">Symbiodinium microadriaticum</name>
    <name type="common">Dinoflagellate</name>
    <name type="synonym">Zooxanthella microadriatica</name>
    <dbReference type="NCBI Taxonomy" id="2951"/>
    <lineage>
        <taxon>Eukaryota</taxon>
        <taxon>Sar</taxon>
        <taxon>Alveolata</taxon>
        <taxon>Dinophyceae</taxon>
        <taxon>Suessiales</taxon>
        <taxon>Symbiodiniaceae</taxon>
        <taxon>Symbiodinium</taxon>
    </lineage>
</organism>
<evidence type="ECO:0000313" key="2">
    <source>
        <dbReference type="Proteomes" id="UP000186817"/>
    </source>
</evidence>
<dbReference type="AlphaFoldDB" id="A0A1Q9DY42"/>
<evidence type="ECO:0000313" key="1">
    <source>
        <dbReference type="EMBL" id="OLQ00093.1"/>
    </source>
</evidence>